<reference evidence="2" key="1">
    <citation type="submission" date="2021-04" db="EMBL/GenBank/DDBJ databases">
        <authorList>
            <person name="Tunstrom K."/>
        </authorList>
    </citation>
    <scope>NUCLEOTIDE SEQUENCE</scope>
</reference>
<keyword evidence="3" id="KW-1185">Reference proteome</keyword>
<protein>
    <submittedName>
        <fullName evidence="2">(apollo) hypothetical protein</fullName>
    </submittedName>
</protein>
<feature type="region of interest" description="Disordered" evidence="1">
    <location>
        <begin position="99"/>
        <end position="124"/>
    </location>
</feature>
<evidence type="ECO:0000313" key="2">
    <source>
        <dbReference type="EMBL" id="CAG5037346.1"/>
    </source>
</evidence>
<accession>A0A8S3XV61</accession>
<comment type="caution">
    <text evidence="2">The sequence shown here is derived from an EMBL/GenBank/DDBJ whole genome shotgun (WGS) entry which is preliminary data.</text>
</comment>
<gene>
    <name evidence="2" type="ORF">PAPOLLO_LOCUS21063</name>
</gene>
<sequence>MVIRRFICPQISRVRLVNRVLPRLAACIPKAMTSTSAQTITESFANFWKKVSSEDFPTLRDLAMQILSRCLGFEMAHRISDNAIASALLEESDDDLDELFLPGSEDESDHLSVKSECESEEEEE</sequence>
<dbReference type="AlphaFoldDB" id="A0A8S3XV61"/>
<dbReference type="Proteomes" id="UP000691718">
    <property type="component" value="Unassembled WGS sequence"/>
</dbReference>
<proteinExistence type="predicted"/>
<organism evidence="2 3">
    <name type="scientific">Parnassius apollo</name>
    <name type="common">Apollo butterfly</name>
    <name type="synonym">Papilio apollo</name>
    <dbReference type="NCBI Taxonomy" id="110799"/>
    <lineage>
        <taxon>Eukaryota</taxon>
        <taxon>Metazoa</taxon>
        <taxon>Ecdysozoa</taxon>
        <taxon>Arthropoda</taxon>
        <taxon>Hexapoda</taxon>
        <taxon>Insecta</taxon>
        <taxon>Pterygota</taxon>
        <taxon>Neoptera</taxon>
        <taxon>Endopterygota</taxon>
        <taxon>Lepidoptera</taxon>
        <taxon>Glossata</taxon>
        <taxon>Ditrysia</taxon>
        <taxon>Papilionoidea</taxon>
        <taxon>Papilionidae</taxon>
        <taxon>Parnassiinae</taxon>
        <taxon>Parnassini</taxon>
        <taxon>Parnassius</taxon>
        <taxon>Parnassius</taxon>
    </lineage>
</organism>
<feature type="compositionally biased region" description="Acidic residues" evidence="1">
    <location>
        <begin position="99"/>
        <end position="108"/>
    </location>
</feature>
<evidence type="ECO:0000313" key="3">
    <source>
        <dbReference type="Proteomes" id="UP000691718"/>
    </source>
</evidence>
<name>A0A8S3XV61_PARAO</name>
<evidence type="ECO:0000256" key="1">
    <source>
        <dbReference type="SAM" id="MobiDB-lite"/>
    </source>
</evidence>
<dbReference type="EMBL" id="CAJQZP010001303">
    <property type="protein sequence ID" value="CAG5037346.1"/>
    <property type="molecule type" value="Genomic_DNA"/>
</dbReference>